<comment type="caution">
    <text evidence="3">The sequence shown here is derived from an EMBL/GenBank/DDBJ whole genome shotgun (WGS) entry which is preliminary data.</text>
</comment>
<reference evidence="3" key="2">
    <citation type="submission" date="2021-12" db="EMBL/GenBank/DDBJ databases">
        <title>Resequencing data analysis of finger millet.</title>
        <authorList>
            <person name="Hatakeyama M."/>
            <person name="Aluri S."/>
            <person name="Balachadran M.T."/>
            <person name="Sivarajan S.R."/>
            <person name="Poveda L."/>
            <person name="Shimizu-Inatsugi R."/>
            <person name="Schlapbach R."/>
            <person name="Sreeman S.M."/>
            <person name="Shimizu K.K."/>
        </authorList>
    </citation>
    <scope>NUCLEOTIDE SEQUENCE</scope>
</reference>
<accession>A0AAV5FJ81</accession>
<organism evidence="3 4">
    <name type="scientific">Eleusine coracana subsp. coracana</name>
    <dbReference type="NCBI Taxonomy" id="191504"/>
    <lineage>
        <taxon>Eukaryota</taxon>
        <taxon>Viridiplantae</taxon>
        <taxon>Streptophyta</taxon>
        <taxon>Embryophyta</taxon>
        <taxon>Tracheophyta</taxon>
        <taxon>Spermatophyta</taxon>
        <taxon>Magnoliopsida</taxon>
        <taxon>Liliopsida</taxon>
        <taxon>Poales</taxon>
        <taxon>Poaceae</taxon>
        <taxon>PACMAD clade</taxon>
        <taxon>Chloridoideae</taxon>
        <taxon>Cynodonteae</taxon>
        <taxon>Eleusininae</taxon>
        <taxon>Eleusine</taxon>
    </lineage>
</organism>
<dbReference type="CDD" id="cd06222">
    <property type="entry name" value="RNase_H_like"/>
    <property type="match status" value="1"/>
</dbReference>
<gene>
    <name evidence="3" type="primary">gb23753</name>
    <name evidence="3" type="ORF">PR202_gb23753</name>
</gene>
<dbReference type="Pfam" id="PF13966">
    <property type="entry name" value="zf-RVT"/>
    <property type="match status" value="1"/>
</dbReference>
<dbReference type="AlphaFoldDB" id="A0AAV5FJ81"/>
<feature type="domain" description="Reverse transcriptase zinc-binding" evidence="2">
    <location>
        <begin position="2"/>
        <end position="67"/>
    </location>
</feature>
<proteinExistence type="predicted"/>
<dbReference type="PANTHER" id="PTHR47074">
    <property type="entry name" value="BNAC02G40300D PROTEIN"/>
    <property type="match status" value="1"/>
</dbReference>
<dbReference type="Proteomes" id="UP001054889">
    <property type="component" value="Unassembled WGS sequence"/>
</dbReference>
<dbReference type="Gene3D" id="3.30.420.10">
    <property type="entry name" value="Ribonuclease H-like superfamily/Ribonuclease H"/>
    <property type="match status" value="1"/>
</dbReference>
<feature type="domain" description="RNase H type-1" evidence="1">
    <location>
        <begin position="169"/>
        <end position="291"/>
    </location>
</feature>
<name>A0AAV5FJ81_ELECO</name>
<evidence type="ECO:0000313" key="4">
    <source>
        <dbReference type="Proteomes" id="UP001054889"/>
    </source>
</evidence>
<reference evidence="3" key="1">
    <citation type="journal article" date="2018" name="DNA Res.">
        <title>Multiple hybrid de novo genome assembly of finger millet, an orphan allotetraploid crop.</title>
        <authorList>
            <person name="Hatakeyama M."/>
            <person name="Aluri S."/>
            <person name="Balachadran M.T."/>
            <person name="Sivarajan S.R."/>
            <person name="Patrignani A."/>
            <person name="Gruter S."/>
            <person name="Poveda L."/>
            <person name="Shimizu-Inatsugi R."/>
            <person name="Baeten J."/>
            <person name="Francoijs K.J."/>
            <person name="Nataraja K.N."/>
            <person name="Reddy Y.A.N."/>
            <person name="Phadnis S."/>
            <person name="Ravikumar R.L."/>
            <person name="Schlapbach R."/>
            <person name="Sreeman S.M."/>
            <person name="Shimizu K.K."/>
        </authorList>
    </citation>
    <scope>NUCLEOTIDE SEQUENCE</scope>
</reference>
<evidence type="ECO:0000259" key="2">
    <source>
        <dbReference type="Pfam" id="PF13966"/>
    </source>
</evidence>
<protein>
    <recommendedName>
        <fullName evidence="5">RNase H type-1 domain-containing protein</fullName>
    </recommendedName>
</protein>
<dbReference type="GO" id="GO:0004523">
    <property type="term" value="F:RNA-DNA hybrid ribonuclease activity"/>
    <property type="evidence" value="ECO:0007669"/>
    <property type="project" value="InterPro"/>
</dbReference>
<evidence type="ECO:0000259" key="1">
    <source>
        <dbReference type="Pfam" id="PF13456"/>
    </source>
</evidence>
<dbReference type="InterPro" id="IPR036397">
    <property type="entry name" value="RNaseH_sf"/>
</dbReference>
<sequence>MWKKIWSLSYTPKLKQFLWRLAHNSLPLRKNIALRGMDIDTLCPMCHRLDEDGGHCFFKCKWVKRCWQYMMLEDIRLQLVQLQTAKQVVQAILALEEKVRVQTLVLMWSLWDARNKTNAGERRRETHEIIHMAARLVQDMNSLLPRANEKIMCPKKRWTPPPATFLKVNIDGAFLREAKSGVWGFVVRDQYGQAVLAGAGKLVAVHDAICAEAQAGLAALQGMMMHGMDRVQLETDSMCLVSALKSGVYDQAAGGVFFKEMRDMMQFRFDLIQVLFAPRTCNTVAHELAHSSLGWDSDQPSVWMDPLPLFVTNLVDRHLADPLFHE</sequence>
<dbReference type="PANTHER" id="PTHR47074:SF70">
    <property type="entry name" value="OS07G0513450 PROTEIN"/>
    <property type="match status" value="1"/>
</dbReference>
<dbReference type="EMBL" id="BQKI01000086">
    <property type="protein sequence ID" value="GJN35027.1"/>
    <property type="molecule type" value="Genomic_DNA"/>
</dbReference>
<dbReference type="GO" id="GO:0003676">
    <property type="term" value="F:nucleic acid binding"/>
    <property type="evidence" value="ECO:0007669"/>
    <property type="project" value="InterPro"/>
</dbReference>
<dbReference type="InterPro" id="IPR044730">
    <property type="entry name" value="RNase_H-like_dom_plant"/>
</dbReference>
<evidence type="ECO:0008006" key="5">
    <source>
        <dbReference type="Google" id="ProtNLM"/>
    </source>
</evidence>
<keyword evidence="4" id="KW-1185">Reference proteome</keyword>
<dbReference type="Pfam" id="PF13456">
    <property type="entry name" value="RVT_3"/>
    <property type="match status" value="1"/>
</dbReference>
<dbReference type="InterPro" id="IPR002156">
    <property type="entry name" value="RNaseH_domain"/>
</dbReference>
<evidence type="ECO:0000313" key="3">
    <source>
        <dbReference type="EMBL" id="GJN35027.1"/>
    </source>
</evidence>
<dbReference type="SUPFAM" id="SSF53098">
    <property type="entry name" value="Ribonuclease H-like"/>
    <property type="match status" value="1"/>
</dbReference>
<dbReference type="InterPro" id="IPR052929">
    <property type="entry name" value="RNase_H-like_EbsB-rel"/>
</dbReference>
<dbReference type="InterPro" id="IPR026960">
    <property type="entry name" value="RVT-Znf"/>
</dbReference>
<dbReference type="InterPro" id="IPR012337">
    <property type="entry name" value="RNaseH-like_sf"/>
</dbReference>